<name>A0A419V7I1_9BACL</name>
<dbReference type="Gene3D" id="3.10.180.10">
    <property type="entry name" value="2,3-Dihydroxybiphenyl 1,2-Dioxygenase, domain 1"/>
    <property type="match status" value="2"/>
</dbReference>
<dbReference type="OrthoDB" id="9792626at2"/>
<evidence type="ECO:0000256" key="1">
    <source>
        <dbReference type="ARBA" id="ARBA00022723"/>
    </source>
</evidence>
<keyword evidence="3" id="KW-0560">Oxidoreductase</keyword>
<keyword evidence="3" id="KW-0223">Dioxygenase</keyword>
<evidence type="ECO:0000313" key="4">
    <source>
        <dbReference type="Proteomes" id="UP000285120"/>
    </source>
</evidence>
<dbReference type="AlphaFoldDB" id="A0A419V7I1"/>
<dbReference type="Proteomes" id="UP000285120">
    <property type="component" value="Unassembled WGS sequence"/>
</dbReference>
<dbReference type="PROSITE" id="PS00934">
    <property type="entry name" value="GLYOXALASE_I_1"/>
    <property type="match status" value="2"/>
</dbReference>
<comment type="caution">
    <text evidence="3">The sequence shown here is derived from an EMBL/GenBank/DDBJ whole genome shotgun (WGS) entry which is preliminary data.</text>
</comment>
<protein>
    <submittedName>
        <fullName evidence="3">Catechol 2,3-dioxygenase</fullName>
    </submittedName>
</protein>
<dbReference type="GO" id="GO:0051213">
    <property type="term" value="F:dioxygenase activity"/>
    <property type="evidence" value="ECO:0007669"/>
    <property type="project" value="UniProtKB-KW"/>
</dbReference>
<evidence type="ECO:0000313" key="3">
    <source>
        <dbReference type="EMBL" id="RKD75913.1"/>
    </source>
</evidence>
<feature type="domain" description="VOC" evidence="2">
    <location>
        <begin position="10"/>
        <end position="127"/>
    </location>
</feature>
<feature type="domain" description="VOC" evidence="2">
    <location>
        <begin position="170"/>
        <end position="286"/>
    </location>
</feature>
<proteinExistence type="predicted"/>
<organism evidence="3 4">
    <name type="scientific">Sinobaca qinghaiensis</name>
    <dbReference type="NCBI Taxonomy" id="342944"/>
    <lineage>
        <taxon>Bacteria</taxon>
        <taxon>Bacillati</taxon>
        <taxon>Bacillota</taxon>
        <taxon>Bacilli</taxon>
        <taxon>Bacillales</taxon>
        <taxon>Sporolactobacillaceae</taxon>
        <taxon>Sinobaca</taxon>
    </lineage>
</organism>
<dbReference type="PROSITE" id="PS51819">
    <property type="entry name" value="VOC"/>
    <property type="match status" value="2"/>
</dbReference>
<dbReference type="RefSeq" id="WP_120191340.1">
    <property type="nucleotide sequence ID" value="NZ_RAPK01000006.1"/>
</dbReference>
<dbReference type="GO" id="GO:0046872">
    <property type="term" value="F:metal ion binding"/>
    <property type="evidence" value="ECO:0007669"/>
    <property type="project" value="UniProtKB-KW"/>
</dbReference>
<dbReference type="PANTHER" id="PTHR43279">
    <property type="entry name" value="CATECHOL-2,3-DIOXYGENASE"/>
    <property type="match status" value="1"/>
</dbReference>
<keyword evidence="4" id="KW-1185">Reference proteome</keyword>
<dbReference type="InterPro" id="IPR004360">
    <property type="entry name" value="Glyas_Fos-R_dOase_dom"/>
</dbReference>
<dbReference type="PANTHER" id="PTHR43279:SF1">
    <property type="entry name" value="CATECHOL-2,3-DIOXYGENASE"/>
    <property type="match status" value="1"/>
</dbReference>
<dbReference type="EMBL" id="RAPK01000006">
    <property type="protein sequence ID" value="RKD75913.1"/>
    <property type="molecule type" value="Genomic_DNA"/>
</dbReference>
<evidence type="ECO:0000259" key="2">
    <source>
        <dbReference type="PROSITE" id="PS51819"/>
    </source>
</evidence>
<dbReference type="CDD" id="cd16359">
    <property type="entry name" value="VOC_BsCatE_like_C"/>
    <property type="match status" value="1"/>
</dbReference>
<reference evidence="3 4" key="1">
    <citation type="submission" date="2018-09" db="EMBL/GenBank/DDBJ databases">
        <title>Genomic Encyclopedia of Archaeal and Bacterial Type Strains, Phase II (KMG-II): from individual species to whole genera.</title>
        <authorList>
            <person name="Goeker M."/>
        </authorList>
    </citation>
    <scope>NUCLEOTIDE SEQUENCE [LARGE SCALE GENOMIC DNA]</scope>
    <source>
        <strain evidence="3 4">DSM 17008</strain>
    </source>
</reference>
<dbReference type="InterPro" id="IPR018146">
    <property type="entry name" value="Glyoxalase_1_CS"/>
</dbReference>
<dbReference type="InterPro" id="IPR037523">
    <property type="entry name" value="VOC_core"/>
</dbReference>
<keyword evidence="1" id="KW-0479">Metal-binding</keyword>
<sequence>MSYQIHEKTKIGHVELLISDLETSLEFYQDMLGFEVKSRKGNRAELGVQGEIRILLILEEKQGVRPKQKTSGLYHFAVLVPDRVSLGLSLRRLLEKKYPLQGASDHQFSEAVYLADPDGNGIEIYRDRPEQEWKRNAHGELAVQTLPMDVDGVLQEASGSAWNGLPAGTVIGHIHLHISNFEKSAHFYTEVLGFNTMISIPGSALFVSAGGYHHHIAVNLWAGNNAPAPAENAVGLMYYSIVFPNEEEKLKAAARLKEEGTPLEEDGNVISFQDPSGIWAKLTTVV</sequence>
<dbReference type="GO" id="GO:0004462">
    <property type="term" value="F:lactoylglutathione lyase activity"/>
    <property type="evidence" value="ECO:0007669"/>
    <property type="project" value="InterPro"/>
</dbReference>
<dbReference type="InterPro" id="IPR029068">
    <property type="entry name" value="Glyas_Bleomycin-R_OHBP_Dase"/>
</dbReference>
<gene>
    <name evidence="3" type="ORF">ATL39_0123</name>
</gene>
<dbReference type="SUPFAM" id="SSF54593">
    <property type="entry name" value="Glyoxalase/Bleomycin resistance protein/Dihydroxybiphenyl dioxygenase"/>
    <property type="match status" value="2"/>
</dbReference>
<dbReference type="Pfam" id="PF00903">
    <property type="entry name" value="Glyoxalase"/>
    <property type="match status" value="2"/>
</dbReference>
<accession>A0A419V7I1</accession>